<keyword evidence="9" id="KW-1185">Reference proteome</keyword>
<feature type="transmembrane region" description="Helical" evidence="6">
    <location>
        <begin position="183"/>
        <end position="201"/>
    </location>
</feature>
<evidence type="ECO:0000256" key="4">
    <source>
        <dbReference type="ARBA" id="ARBA00022989"/>
    </source>
</evidence>
<gene>
    <name evidence="8" type="ORF">GGQ83_003369</name>
</gene>
<feature type="transmembrane region" description="Helical" evidence="6">
    <location>
        <begin position="68"/>
        <end position="91"/>
    </location>
</feature>
<evidence type="ECO:0000313" key="8">
    <source>
        <dbReference type="EMBL" id="MBB3899902.1"/>
    </source>
</evidence>
<dbReference type="AlphaFoldDB" id="A0A840AG84"/>
<proteinExistence type="predicted"/>
<feature type="transmembrane region" description="Helical" evidence="6">
    <location>
        <begin position="149"/>
        <end position="171"/>
    </location>
</feature>
<feature type="domain" description="EamA" evidence="7">
    <location>
        <begin position="152"/>
        <end position="285"/>
    </location>
</feature>
<feature type="transmembrane region" description="Helical" evidence="6">
    <location>
        <begin position="124"/>
        <end position="143"/>
    </location>
</feature>
<dbReference type="Proteomes" id="UP000553193">
    <property type="component" value="Unassembled WGS sequence"/>
</dbReference>
<keyword evidence="5 6" id="KW-0472">Membrane</keyword>
<dbReference type="InterPro" id="IPR000620">
    <property type="entry name" value="EamA_dom"/>
</dbReference>
<feature type="transmembrane region" description="Helical" evidence="6">
    <location>
        <begin position="97"/>
        <end position="115"/>
    </location>
</feature>
<evidence type="ECO:0000256" key="1">
    <source>
        <dbReference type="ARBA" id="ARBA00004651"/>
    </source>
</evidence>
<evidence type="ECO:0000256" key="3">
    <source>
        <dbReference type="ARBA" id="ARBA00022692"/>
    </source>
</evidence>
<evidence type="ECO:0000256" key="6">
    <source>
        <dbReference type="SAM" id="Phobius"/>
    </source>
</evidence>
<feature type="transmembrane region" description="Helical" evidence="6">
    <location>
        <begin position="38"/>
        <end position="56"/>
    </location>
</feature>
<sequence>MTQARAFQLLLVAVVLFGGVWPITKHALSDSTPLWFGFWRAALAAVATAAVMAALGRLRLPARRDWPAVLALGSLQIGAFFAFTHVAVGMIPSGRTAILSNVTIFWLVPLSVWLLGERVSPMRWVAAGVGLLGVAVMMGPWALDWSAPGVLAGHLWLLCASLAWSVTIIILRRRPPSVPLIELLPIAFLIGAAIVSAVAWVLEPRGGVGASSWWVVFLIGAVAAPIGTWAVSESTRHLNAVVSSLGLLLAPVVGVALATIWLHEPLGWDLLLGGGLVVVSVILATRR</sequence>
<reference evidence="8 9" key="1">
    <citation type="submission" date="2020-08" db="EMBL/GenBank/DDBJ databases">
        <title>Genomic Encyclopedia of Type Strains, Phase IV (KMG-IV): sequencing the most valuable type-strain genomes for metagenomic binning, comparative biology and taxonomic classification.</title>
        <authorList>
            <person name="Goeker M."/>
        </authorList>
    </citation>
    <scope>NUCLEOTIDE SEQUENCE [LARGE SCALE GENOMIC DNA]</scope>
    <source>
        <strain evidence="8 9">DSM 19979</strain>
    </source>
</reference>
<dbReference type="PANTHER" id="PTHR32322:SF18">
    <property type="entry name" value="S-ADENOSYLMETHIONINE_S-ADENOSYLHOMOCYSTEINE TRANSPORTER"/>
    <property type="match status" value="1"/>
</dbReference>
<evidence type="ECO:0000259" key="7">
    <source>
        <dbReference type="Pfam" id="PF00892"/>
    </source>
</evidence>
<name>A0A840AG84_9PROT</name>
<dbReference type="PANTHER" id="PTHR32322">
    <property type="entry name" value="INNER MEMBRANE TRANSPORTER"/>
    <property type="match status" value="1"/>
</dbReference>
<comment type="caution">
    <text evidence="8">The sequence shown here is derived from an EMBL/GenBank/DDBJ whole genome shotgun (WGS) entry which is preliminary data.</text>
</comment>
<organism evidence="8 9">
    <name type="scientific">Roseococcus suduntuyensis</name>
    <dbReference type="NCBI Taxonomy" id="455361"/>
    <lineage>
        <taxon>Bacteria</taxon>
        <taxon>Pseudomonadati</taxon>
        <taxon>Pseudomonadota</taxon>
        <taxon>Alphaproteobacteria</taxon>
        <taxon>Acetobacterales</taxon>
        <taxon>Roseomonadaceae</taxon>
        <taxon>Roseococcus</taxon>
    </lineage>
</organism>
<dbReference type="InterPro" id="IPR050638">
    <property type="entry name" value="AA-Vitamin_Transporters"/>
</dbReference>
<evidence type="ECO:0000313" key="9">
    <source>
        <dbReference type="Proteomes" id="UP000553193"/>
    </source>
</evidence>
<keyword evidence="4 6" id="KW-1133">Transmembrane helix</keyword>
<keyword evidence="3 6" id="KW-0812">Transmembrane</keyword>
<feature type="transmembrane region" description="Helical" evidence="6">
    <location>
        <begin position="238"/>
        <end position="262"/>
    </location>
</feature>
<protein>
    <submittedName>
        <fullName evidence="8">Drug/metabolite transporter (DMT)-like permease</fullName>
    </submittedName>
</protein>
<comment type="subcellular location">
    <subcellularLocation>
        <location evidence="1">Cell membrane</location>
        <topology evidence="1">Multi-pass membrane protein</topology>
    </subcellularLocation>
</comment>
<feature type="transmembrane region" description="Helical" evidence="6">
    <location>
        <begin position="268"/>
        <end position="285"/>
    </location>
</feature>
<accession>A0A840AG84</accession>
<dbReference type="RefSeq" id="WP_184386130.1">
    <property type="nucleotide sequence ID" value="NZ_JACIDJ010000007.1"/>
</dbReference>
<dbReference type="Pfam" id="PF00892">
    <property type="entry name" value="EamA"/>
    <property type="match status" value="2"/>
</dbReference>
<feature type="domain" description="EamA" evidence="7">
    <location>
        <begin position="9"/>
        <end position="138"/>
    </location>
</feature>
<dbReference type="GO" id="GO:0005886">
    <property type="term" value="C:plasma membrane"/>
    <property type="evidence" value="ECO:0007669"/>
    <property type="project" value="UniProtKB-SubCell"/>
</dbReference>
<evidence type="ECO:0000256" key="5">
    <source>
        <dbReference type="ARBA" id="ARBA00023136"/>
    </source>
</evidence>
<dbReference type="InterPro" id="IPR037185">
    <property type="entry name" value="EmrE-like"/>
</dbReference>
<dbReference type="EMBL" id="JACIDJ010000007">
    <property type="protein sequence ID" value="MBB3899902.1"/>
    <property type="molecule type" value="Genomic_DNA"/>
</dbReference>
<dbReference type="SUPFAM" id="SSF103481">
    <property type="entry name" value="Multidrug resistance efflux transporter EmrE"/>
    <property type="match status" value="2"/>
</dbReference>
<keyword evidence="2" id="KW-1003">Cell membrane</keyword>
<evidence type="ECO:0000256" key="2">
    <source>
        <dbReference type="ARBA" id="ARBA00022475"/>
    </source>
</evidence>
<feature type="transmembrane region" description="Helical" evidence="6">
    <location>
        <begin position="213"/>
        <end position="231"/>
    </location>
</feature>